<feature type="binding site" evidence="16">
    <location>
        <position position="184"/>
    </location>
    <ligand>
        <name>substrate</name>
    </ligand>
</feature>
<dbReference type="CDD" id="cd24015">
    <property type="entry name" value="ASKHA_NBD_PanK-III"/>
    <property type="match status" value="1"/>
</dbReference>
<dbReference type="UniPathway" id="UPA00241">
    <property type="reaction ID" value="UER00352"/>
</dbReference>
<dbReference type="GO" id="GO:0015937">
    <property type="term" value="P:coenzyme A biosynthetic process"/>
    <property type="evidence" value="ECO:0007669"/>
    <property type="project" value="UniProtKB-UniRule"/>
</dbReference>
<keyword evidence="10 16" id="KW-0418">Kinase</keyword>
<dbReference type="SUPFAM" id="SSF53067">
    <property type="entry name" value="Actin-like ATPase domain"/>
    <property type="match status" value="2"/>
</dbReference>
<evidence type="ECO:0000256" key="16">
    <source>
        <dbReference type="HAMAP-Rule" id="MF_01274"/>
    </source>
</evidence>
<evidence type="ECO:0000256" key="3">
    <source>
        <dbReference type="ARBA" id="ARBA00004496"/>
    </source>
</evidence>
<evidence type="ECO:0000256" key="11">
    <source>
        <dbReference type="ARBA" id="ARBA00022840"/>
    </source>
</evidence>
<evidence type="ECO:0000256" key="10">
    <source>
        <dbReference type="ARBA" id="ARBA00022777"/>
    </source>
</evidence>
<feature type="binding site" evidence="16">
    <location>
        <position position="129"/>
    </location>
    <ligand>
        <name>K(+)</name>
        <dbReference type="ChEBI" id="CHEBI:29103"/>
    </ligand>
</feature>
<dbReference type="Pfam" id="PF03309">
    <property type="entry name" value="Pan_kinase"/>
    <property type="match status" value="1"/>
</dbReference>
<protein>
    <recommendedName>
        <fullName evidence="15 16">Type III pantothenate kinase</fullName>
        <ecNumber evidence="6 16">2.7.1.33</ecNumber>
    </recommendedName>
    <alternativeName>
        <fullName evidence="16">PanK-III</fullName>
    </alternativeName>
    <alternativeName>
        <fullName evidence="16">Pantothenic acid kinase</fullName>
    </alternativeName>
</protein>
<keyword evidence="9 16" id="KW-0547">Nucleotide-binding</keyword>
<evidence type="ECO:0000256" key="4">
    <source>
        <dbReference type="ARBA" id="ARBA00005225"/>
    </source>
</evidence>
<keyword evidence="11 16" id="KW-0067">ATP-binding</keyword>
<feature type="binding site" evidence="16">
    <location>
        <begin position="6"/>
        <end position="13"/>
    </location>
    <ligand>
        <name>ATP</name>
        <dbReference type="ChEBI" id="CHEBI:30616"/>
    </ligand>
</feature>
<evidence type="ECO:0000256" key="9">
    <source>
        <dbReference type="ARBA" id="ARBA00022741"/>
    </source>
</evidence>
<evidence type="ECO:0000256" key="8">
    <source>
        <dbReference type="ARBA" id="ARBA00022679"/>
    </source>
</evidence>
<dbReference type="HAMAP" id="MF_01274">
    <property type="entry name" value="Pantothen_kinase_3"/>
    <property type="match status" value="1"/>
</dbReference>
<dbReference type="GO" id="GO:0004594">
    <property type="term" value="F:pantothenate kinase activity"/>
    <property type="evidence" value="ECO:0007669"/>
    <property type="project" value="UniProtKB-UniRule"/>
</dbReference>
<dbReference type="AlphaFoldDB" id="A0A831T973"/>
<comment type="catalytic activity">
    <reaction evidence="1 16">
        <text>(R)-pantothenate + ATP = (R)-4'-phosphopantothenate + ADP + H(+)</text>
        <dbReference type="Rhea" id="RHEA:16373"/>
        <dbReference type="ChEBI" id="CHEBI:10986"/>
        <dbReference type="ChEBI" id="CHEBI:15378"/>
        <dbReference type="ChEBI" id="CHEBI:29032"/>
        <dbReference type="ChEBI" id="CHEBI:30616"/>
        <dbReference type="ChEBI" id="CHEBI:456216"/>
        <dbReference type="EC" id="2.7.1.33"/>
    </reaction>
</comment>
<evidence type="ECO:0000313" key="17">
    <source>
        <dbReference type="EMBL" id="HEG90810.1"/>
    </source>
</evidence>
<name>A0A831T973_9BACT</name>
<dbReference type="EC" id="2.7.1.33" evidence="6 16"/>
<keyword evidence="8 16" id="KW-0808">Transferase</keyword>
<dbReference type="NCBIfam" id="TIGR00671">
    <property type="entry name" value="baf"/>
    <property type="match status" value="1"/>
</dbReference>
<comment type="function">
    <text evidence="16">Catalyzes the phosphorylation of pantothenate (Pan), the first step in CoA biosynthesis.</text>
</comment>
<keyword evidence="7 16" id="KW-0963">Cytoplasm</keyword>
<evidence type="ECO:0000256" key="6">
    <source>
        <dbReference type="ARBA" id="ARBA00012102"/>
    </source>
</evidence>
<comment type="subunit">
    <text evidence="5 16">Homodimer.</text>
</comment>
<comment type="caution">
    <text evidence="16">Lacks conserved residue(s) required for the propagation of feature annotation.</text>
</comment>
<feature type="binding site" evidence="16">
    <location>
        <position position="132"/>
    </location>
    <ligand>
        <name>ATP</name>
        <dbReference type="ChEBI" id="CHEBI:30616"/>
    </ligand>
</feature>
<comment type="cofactor">
    <cofactor evidence="2">
        <name>K(+)</name>
        <dbReference type="ChEBI" id="CHEBI:29103"/>
    </cofactor>
</comment>
<keyword evidence="13 16" id="KW-0173">Coenzyme A biosynthesis</keyword>
<comment type="caution">
    <text evidence="17">The sequence shown here is derived from an EMBL/GenBank/DDBJ whole genome shotgun (WGS) entry which is preliminary data.</text>
</comment>
<evidence type="ECO:0000256" key="1">
    <source>
        <dbReference type="ARBA" id="ARBA00001206"/>
    </source>
</evidence>
<comment type="similarity">
    <text evidence="14 16">Belongs to the type III pantothenate kinase family.</text>
</comment>
<dbReference type="GO" id="GO:0005524">
    <property type="term" value="F:ATP binding"/>
    <property type="evidence" value="ECO:0007669"/>
    <property type="project" value="UniProtKB-UniRule"/>
</dbReference>
<dbReference type="Gene3D" id="3.30.420.40">
    <property type="match status" value="2"/>
</dbReference>
<keyword evidence="12 16" id="KW-0630">Potassium</keyword>
<comment type="cofactor">
    <cofactor evidence="16">
        <name>NH4(+)</name>
        <dbReference type="ChEBI" id="CHEBI:28938"/>
    </cofactor>
    <cofactor evidence="16">
        <name>K(+)</name>
        <dbReference type="ChEBI" id="CHEBI:29103"/>
    </cofactor>
    <text evidence="16">A monovalent cation. Ammonium or potassium.</text>
</comment>
<evidence type="ECO:0000256" key="2">
    <source>
        <dbReference type="ARBA" id="ARBA00001958"/>
    </source>
</evidence>
<sequence>MLLAIDVGNTNVVFGLFAGDEIRARWRLATVRDRMPDEWWAVLTTLAADEGLDLRHVNAIALASVVPPLTTALAEMARARLGVEPLVVNGALDFGFPILADYPAEVGADRICNAVAAFELFGAPSVVIDFGTGTNFDVVGPEGGYIGGAIAPGVAVALDALVSRAARLVGVELKAPRRAIGRNTIECLQAGTVLGYADLVSGLIRRISAELPSPPRVVATGGLGQLMAPLIPEIERYEPDLTLIGLRLIHERVAAQRASGSIAARS</sequence>
<feature type="binding site" evidence="16">
    <location>
        <begin position="107"/>
        <end position="110"/>
    </location>
    <ligand>
        <name>substrate</name>
    </ligand>
</feature>
<dbReference type="GO" id="GO:0046872">
    <property type="term" value="F:metal ion binding"/>
    <property type="evidence" value="ECO:0007669"/>
    <property type="project" value="UniProtKB-KW"/>
</dbReference>
<organism evidence="17">
    <name type="scientific">Thermorudis peleae</name>
    <dbReference type="NCBI Taxonomy" id="1382356"/>
    <lineage>
        <taxon>Bacteria</taxon>
        <taxon>Pseudomonadati</taxon>
        <taxon>Thermomicrobiota</taxon>
        <taxon>Thermomicrobia</taxon>
        <taxon>Thermomicrobia incertae sedis</taxon>
        <taxon>Thermorudis</taxon>
    </lineage>
</organism>
<dbReference type="InterPro" id="IPR043129">
    <property type="entry name" value="ATPase_NBD"/>
</dbReference>
<dbReference type="EMBL" id="DSIY01000122">
    <property type="protein sequence ID" value="HEG90810.1"/>
    <property type="molecule type" value="Genomic_DNA"/>
</dbReference>
<comment type="subcellular location">
    <subcellularLocation>
        <location evidence="3 16">Cytoplasm</location>
    </subcellularLocation>
</comment>
<evidence type="ECO:0000256" key="15">
    <source>
        <dbReference type="ARBA" id="ARBA00040883"/>
    </source>
</evidence>
<proteinExistence type="inferred from homology"/>
<evidence type="ECO:0000256" key="14">
    <source>
        <dbReference type="ARBA" id="ARBA00038036"/>
    </source>
</evidence>
<evidence type="ECO:0000256" key="13">
    <source>
        <dbReference type="ARBA" id="ARBA00022993"/>
    </source>
</evidence>
<dbReference type="PANTHER" id="PTHR34265:SF1">
    <property type="entry name" value="TYPE III PANTOTHENATE KINASE"/>
    <property type="match status" value="1"/>
</dbReference>
<dbReference type="PANTHER" id="PTHR34265">
    <property type="entry name" value="TYPE III PANTOTHENATE KINASE"/>
    <property type="match status" value="1"/>
</dbReference>
<dbReference type="NCBIfam" id="NF009855">
    <property type="entry name" value="PRK13321.1"/>
    <property type="match status" value="1"/>
</dbReference>
<evidence type="ECO:0000256" key="12">
    <source>
        <dbReference type="ARBA" id="ARBA00022958"/>
    </source>
</evidence>
<keyword evidence="16" id="KW-0479">Metal-binding</keyword>
<reference evidence="17" key="1">
    <citation type="journal article" date="2020" name="mSystems">
        <title>Genome- and Community-Level Interaction Insights into Carbon Utilization and Element Cycling Functions of Hydrothermarchaeota in Hydrothermal Sediment.</title>
        <authorList>
            <person name="Zhou Z."/>
            <person name="Liu Y."/>
            <person name="Xu W."/>
            <person name="Pan J."/>
            <person name="Luo Z.H."/>
            <person name="Li M."/>
        </authorList>
    </citation>
    <scope>NUCLEOTIDE SEQUENCE [LARGE SCALE GENOMIC DNA]</scope>
    <source>
        <strain evidence="17">SpSt-210</strain>
    </source>
</reference>
<accession>A0A831T973</accession>
<dbReference type="GO" id="GO:0005737">
    <property type="term" value="C:cytoplasm"/>
    <property type="evidence" value="ECO:0007669"/>
    <property type="project" value="UniProtKB-SubCell"/>
</dbReference>
<dbReference type="InterPro" id="IPR004619">
    <property type="entry name" value="Type_III_PanK"/>
</dbReference>
<feature type="active site" description="Proton acceptor" evidence="16">
    <location>
        <position position="109"/>
    </location>
</feature>
<evidence type="ECO:0000256" key="5">
    <source>
        <dbReference type="ARBA" id="ARBA00011738"/>
    </source>
</evidence>
<evidence type="ECO:0000256" key="7">
    <source>
        <dbReference type="ARBA" id="ARBA00022490"/>
    </source>
</evidence>
<comment type="pathway">
    <text evidence="4 16">Cofactor biosynthesis; coenzyme A biosynthesis; CoA from (R)-pantothenate: step 1/5.</text>
</comment>
<gene>
    <name evidence="16" type="primary">coaX</name>
    <name evidence="17" type="ORF">ENP34_05130</name>
</gene>